<name>A0A2H3DBX4_ARMGA</name>
<dbReference type="AlphaFoldDB" id="A0A2H3DBX4"/>
<accession>A0A2H3DBX4</accession>
<dbReference type="InParanoid" id="A0A2H3DBX4"/>
<dbReference type="EMBL" id="KZ293689">
    <property type="protein sequence ID" value="PBK85753.1"/>
    <property type="molecule type" value="Genomic_DNA"/>
</dbReference>
<sequence length="277" mass="31850">MNTRRTWKEMKERTIVESGCGQIIFNLHERGPPSSEALTLRNGARTLLGSPSVLNIRYQSIKHSHWKGKCDSQMCAWSHWKNIVGKSQKKGPRRAEPRYWQDEKPEWTNNWYRAWRFESRPARAGKERPERGRNDQSGTLSEPTCPGRRFIWSDGTISGTIALISLEWFPRVSENGTPQPQSFSDIQYHQLLRLGVEALTKPSENSLYGHEIGEYYNYTDEINQHQQEPALLAYPDNRTRTAGPLIKSSPHKKLVVAEGELTAKTAWFVDREKGKDG</sequence>
<protein>
    <submittedName>
        <fullName evidence="2">Uncharacterized protein</fullName>
    </submittedName>
</protein>
<evidence type="ECO:0000313" key="2">
    <source>
        <dbReference type="EMBL" id="PBK85753.1"/>
    </source>
</evidence>
<evidence type="ECO:0000313" key="3">
    <source>
        <dbReference type="Proteomes" id="UP000217790"/>
    </source>
</evidence>
<evidence type="ECO:0000256" key="1">
    <source>
        <dbReference type="SAM" id="MobiDB-lite"/>
    </source>
</evidence>
<gene>
    <name evidence="2" type="ORF">ARMGADRAFT_1036180</name>
</gene>
<reference evidence="3" key="1">
    <citation type="journal article" date="2017" name="Nat. Ecol. Evol.">
        <title>Genome expansion and lineage-specific genetic innovations in the forest pathogenic fungi Armillaria.</title>
        <authorList>
            <person name="Sipos G."/>
            <person name="Prasanna A.N."/>
            <person name="Walter M.C."/>
            <person name="O'Connor E."/>
            <person name="Balint B."/>
            <person name="Krizsan K."/>
            <person name="Kiss B."/>
            <person name="Hess J."/>
            <person name="Varga T."/>
            <person name="Slot J."/>
            <person name="Riley R."/>
            <person name="Boka B."/>
            <person name="Rigling D."/>
            <person name="Barry K."/>
            <person name="Lee J."/>
            <person name="Mihaltcheva S."/>
            <person name="LaButti K."/>
            <person name="Lipzen A."/>
            <person name="Waldron R."/>
            <person name="Moloney N.M."/>
            <person name="Sperisen C."/>
            <person name="Kredics L."/>
            <person name="Vagvoelgyi C."/>
            <person name="Patrignani A."/>
            <person name="Fitzpatrick D."/>
            <person name="Nagy I."/>
            <person name="Doyle S."/>
            <person name="Anderson J.B."/>
            <person name="Grigoriev I.V."/>
            <person name="Gueldener U."/>
            <person name="Muensterkoetter M."/>
            <person name="Nagy L.G."/>
        </authorList>
    </citation>
    <scope>NUCLEOTIDE SEQUENCE [LARGE SCALE GENOMIC DNA]</scope>
    <source>
        <strain evidence="3">Ar21-2</strain>
    </source>
</reference>
<feature type="compositionally biased region" description="Basic and acidic residues" evidence="1">
    <location>
        <begin position="122"/>
        <end position="134"/>
    </location>
</feature>
<dbReference type="Proteomes" id="UP000217790">
    <property type="component" value="Unassembled WGS sequence"/>
</dbReference>
<organism evidence="2 3">
    <name type="scientific">Armillaria gallica</name>
    <name type="common">Bulbous honey fungus</name>
    <name type="synonym">Armillaria bulbosa</name>
    <dbReference type="NCBI Taxonomy" id="47427"/>
    <lineage>
        <taxon>Eukaryota</taxon>
        <taxon>Fungi</taxon>
        <taxon>Dikarya</taxon>
        <taxon>Basidiomycota</taxon>
        <taxon>Agaricomycotina</taxon>
        <taxon>Agaricomycetes</taxon>
        <taxon>Agaricomycetidae</taxon>
        <taxon>Agaricales</taxon>
        <taxon>Marasmiineae</taxon>
        <taxon>Physalacriaceae</taxon>
        <taxon>Armillaria</taxon>
    </lineage>
</organism>
<proteinExistence type="predicted"/>
<keyword evidence="3" id="KW-1185">Reference proteome</keyword>
<feature type="region of interest" description="Disordered" evidence="1">
    <location>
        <begin position="122"/>
        <end position="144"/>
    </location>
</feature>